<proteinExistence type="inferred from homology"/>
<dbReference type="PIRSF" id="PIRSF000521">
    <property type="entry name" value="Transaminase_4ab_Lys_Orn"/>
    <property type="match status" value="1"/>
</dbReference>
<evidence type="ECO:0000256" key="2">
    <source>
        <dbReference type="ARBA" id="ARBA00022898"/>
    </source>
</evidence>
<evidence type="ECO:0000313" key="5">
    <source>
        <dbReference type="EMBL" id="MBB2499310.1"/>
    </source>
</evidence>
<dbReference type="RefSeq" id="WP_183123557.1">
    <property type="nucleotide sequence ID" value="NZ_JACJHR010000009.1"/>
</dbReference>
<comment type="caution">
    <text evidence="5">The sequence shown here is derived from an EMBL/GenBank/DDBJ whole genome shotgun (WGS) entry which is preliminary data.</text>
</comment>
<keyword evidence="5" id="KW-0808">Transferase</keyword>
<dbReference type="InterPro" id="IPR015424">
    <property type="entry name" value="PyrdxlP-dep_Trfase"/>
</dbReference>
<evidence type="ECO:0000256" key="1">
    <source>
        <dbReference type="ARBA" id="ARBA00008954"/>
    </source>
</evidence>
<dbReference type="CDD" id="cd00610">
    <property type="entry name" value="OAT_like"/>
    <property type="match status" value="1"/>
</dbReference>
<dbReference type="Gene3D" id="3.90.1150.10">
    <property type="entry name" value="Aspartate Aminotransferase, domain 1"/>
    <property type="match status" value="1"/>
</dbReference>
<keyword evidence="5" id="KW-0032">Aminotransferase</keyword>
<gene>
    <name evidence="5" type="ORF">H5411_09210</name>
</gene>
<dbReference type="Gene3D" id="3.40.640.10">
    <property type="entry name" value="Type I PLP-dependent aspartate aminotransferase-like (Major domain)"/>
    <property type="match status" value="1"/>
</dbReference>
<sequence>MRQALILTRGSGMVLETHDGRRLLDAIATHHNVNLGHCHPELIRAAHEQMQSLDHVLTVPGFTNEPLVNVTKAILRNPLPGMATIFYTLTGAEAVEATMKMARYYWHALGRSTKSKFISLNLGYHGNSFATLAATGRDHDGLPSASGRRLFPAFDPLPEGYVHVLGPYDFHDGSRSAEEEASAACDALEKRIAREGADTVAAFLFEPLQGHNFYQPHPAYYRRVRQICDDNDILLISDEMITGFGRTGRWWGMSHYPGVEPDLTAFGKGVTSGALPLSGAITSAKVWEVIQGHAPKRSVEITGTYGGHPTLCAVAQRNIEVLEEQNLIERVDTVGDYLRQSLRRAFDGPEVFEVRGTGMIGVVEFKVGGDTDALRQQMALEAFLRDVIIRAERGTVGPLISITPPFIATEEEIDTVVARVHEAVSVALAAN</sequence>
<dbReference type="InterPro" id="IPR015421">
    <property type="entry name" value="PyrdxlP-dep_Trfase_major"/>
</dbReference>
<accession>A0A8E1VW08</accession>
<evidence type="ECO:0000313" key="6">
    <source>
        <dbReference type="Proteomes" id="UP000550260"/>
    </source>
</evidence>
<name>A0A8E1VW08_9PSEU</name>
<dbReference type="InterPro" id="IPR005814">
    <property type="entry name" value="Aminotrans_3"/>
</dbReference>
<dbReference type="GO" id="GO:0008483">
    <property type="term" value="F:transaminase activity"/>
    <property type="evidence" value="ECO:0007669"/>
    <property type="project" value="UniProtKB-KW"/>
</dbReference>
<dbReference type="EMBL" id="JACJHR010000009">
    <property type="protein sequence ID" value="MBB2499310.1"/>
    <property type="molecule type" value="Genomic_DNA"/>
</dbReference>
<evidence type="ECO:0000256" key="3">
    <source>
        <dbReference type="ARBA" id="ARBA00023194"/>
    </source>
</evidence>
<reference evidence="5 6" key="1">
    <citation type="submission" date="2020-08" db="EMBL/GenBank/DDBJ databases">
        <title>Amycolatopsis echigonensis JCM 21831.</title>
        <authorList>
            <person name="Tedsree N."/>
            <person name="Kuncharoen N."/>
            <person name="Likhitwitayawuid K."/>
            <person name="Tanasupawat S."/>
        </authorList>
    </citation>
    <scope>NUCLEOTIDE SEQUENCE [LARGE SCALE GENOMIC DNA]</scope>
    <source>
        <strain evidence="5 6">JCM 21831</strain>
    </source>
</reference>
<dbReference type="PANTHER" id="PTHR43094">
    <property type="entry name" value="AMINOTRANSFERASE"/>
    <property type="match status" value="1"/>
</dbReference>
<dbReference type="AlphaFoldDB" id="A0A8E1VW08"/>
<comment type="similarity">
    <text evidence="1 4">Belongs to the class-III pyridoxal-phosphate-dependent aminotransferase family.</text>
</comment>
<dbReference type="SUPFAM" id="SSF53383">
    <property type="entry name" value="PLP-dependent transferases"/>
    <property type="match status" value="1"/>
</dbReference>
<protein>
    <submittedName>
        <fullName evidence="5">Aspartate aminotransferase family protein</fullName>
    </submittedName>
</protein>
<organism evidence="5 6">
    <name type="scientific">Amycolatopsis echigonensis</name>
    <dbReference type="NCBI Taxonomy" id="2576905"/>
    <lineage>
        <taxon>Bacteria</taxon>
        <taxon>Bacillati</taxon>
        <taxon>Actinomycetota</taxon>
        <taxon>Actinomycetes</taxon>
        <taxon>Pseudonocardiales</taxon>
        <taxon>Pseudonocardiaceae</taxon>
        <taxon>Amycolatopsis</taxon>
    </lineage>
</organism>
<dbReference type="Proteomes" id="UP000550260">
    <property type="component" value="Unassembled WGS sequence"/>
</dbReference>
<dbReference type="GO" id="GO:0030170">
    <property type="term" value="F:pyridoxal phosphate binding"/>
    <property type="evidence" value="ECO:0007669"/>
    <property type="project" value="InterPro"/>
</dbReference>
<dbReference type="InterPro" id="IPR015422">
    <property type="entry name" value="PyrdxlP-dep_Trfase_small"/>
</dbReference>
<keyword evidence="3" id="KW-0045">Antibiotic biosynthesis</keyword>
<dbReference type="GO" id="GO:0017000">
    <property type="term" value="P:antibiotic biosynthetic process"/>
    <property type="evidence" value="ECO:0007669"/>
    <property type="project" value="UniProtKB-KW"/>
</dbReference>
<dbReference type="PANTHER" id="PTHR43094:SF1">
    <property type="entry name" value="AMINOTRANSFERASE CLASS-III"/>
    <property type="match status" value="1"/>
</dbReference>
<keyword evidence="2 4" id="KW-0663">Pyridoxal phosphate</keyword>
<evidence type="ECO:0000256" key="4">
    <source>
        <dbReference type="RuleBase" id="RU003560"/>
    </source>
</evidence>
<dbReference type="Pfam" id="PF00202">
    <property type="entry name" value="Aminotran_3"/>
    <property type="match status" value="1"/>
</dbReference>